<dbReference type="Pfam" id="PF04244">
    <property type="entry name" value="DPRP"/>
    <property type="match status" value="1"/>
</dbReference>
<dbReference type="Gene3D" id="1.10.10.1710">
    <property type="entry name" value="Deoxyribodipyrimidine photolyase-related"/>
    <property type="match status" value="1"/>
</dbReference>
<dbReference type="Gene3D" id="1.25.40.80">
    <property type="match status" value="1"/>
</dbReference>
<name>A0ABZ0VE57_9MICO</name>
<dbReference type="Gene3D" id="1.10.579.10">
    <property type="entry name" value="DNA Cyclobutane Dipyrimidine Photolyase, subunit A, domain 3"/>
    <property type="match status" value="1"/>
</dbReference>
<dbReference type="Proteomes" id="UP001324533">
    <property type="component" value="Chromosome"/>
</dbReference>
<evidence type="ECO:0000313" key="2">
    <source>
        <dbReference type="Proteomes" id="UP001324533"/>
    </source>
</evidence>
<dbReference type="InterPro" id="IPR052551">
    <property type="entry name" value="UV-DNA_repair_photolyase"/>
</dbReference>
<dbReference type="InterPro" id="IPR007357">
    <property type="entry name" value="PhrB-like"/>
</dbReference>
<dbReference type="Gene3D" id="3.40.50.620">
    <property type="entry name" value="HUPs"/>
    <property type="match status" value="1"/>
</dbReference>
<organism evidence="1 2">
    <name type="scientific">Microbacterium invictum</name>
    <dbReference type="NCBI Taxonomy" id="515415"/>
    <lineage>
        <taxon>Bacteria</taxon>
        <taxon>Bacillati</taxon>
        <taxon>Actinomycetota</taxon>
        <taxon>Actinomycetes</taxon>
        <taxon>Micrococcales</taxon>
        <taxon>Microbacteriaceae</taxon>
        <taxon>Microbacterium</taxon>
    </lineage>
</organism>
<dbReference type="RefSeq" id="WP_322411551.1">
    <property type="nucleotide sequence ID" value="NZ_CP139779.1"/>
</dbReference>
<dbReference type="SUPFAM" id="SSF48173">
    <property type="entry name" value="Cryptochrome/photolyase FAD-binding domain"/>
    <property type="match status" value="1"/>
</dbReference>
<dbReference type="PANTHER" id="PTHR38657">
    <property type="entry name" value="SLR1343 PROTEIN"/>
    <property type="match status" value="1"/>
</dbReference>
<dbReference type="InterPro" id="IPR036134">
    <property type="entry name" value="Crypto/Photolyase_FAD-like_sf"/>
</dbReference>
<dbReference type="InterPro" id="IPR014729">
    <property type="entry name" value="Rossmann-like_a/b/a_fold"/>
</dbReference>
<evidence type="ECO:0000313" key="1">
    <source>
        <dbReference type="EMBL" id="WQB71434.1"/>
    </source>
</evidence>
<gene>
    <name evidence="1" type="ORF">T9R20_05580</name>
</gene>
<dbReference type="EMBL" id="CP139779">
    <property type="protein sequence ID" value="WQB71434.1"/>
    <property type="molecule type" value="Genomic_DNA"/>
</dbReference>
<dbReference type="PANTHER" id="PTHR38657:SF1">
    <property type="entry name" value="SLR1343 PROTEIN"/>
    <property type="match status" value="1"/>
</dbReference>
<proteinExistence type="predicted"/>
<sequence>MKAALILATQLFEDHPALSDPDIDILFFVEAESALTRRPFHAHKLVLILSGLRHAAARAADAGHRVAHRRVGEEWSFAAGVRRLIREHGIEGLAWMSATDRGVDERLRRICDDEGIATRRYPDALFLTPADDLDGWFDGHPRAKMEDFYRWQRTRTSVLMDGEKPAGGAWNFDADNRHPLPKGGIPIPALPEVQHDEITREVIALVADRFGDHPGDAADFWLPVTAPEAREWLTTFVAERLELFGRYEDAMAVDEAFLFHAVISPFLNVGLLRVAEVVDAAVSRRDDVPIASLEGFVRQVIGWREYMRGSYRAHPALIDANHFDLSRPLEDWWYTGTGVPDDLPRPVRVVLDRVHRYGYAHHIERLMVLGNWFLLQGYHPRAVFDWYSALFVDAYEWVMVPNVQGMSQYADGGGVATKPYVSGGAYLQKMGSWWGSDREARDSALTSAYWAFLERHEAKLAGNPRLNMPLAQMRRRRGD</sequence>
<protein>
    <submittedName>
        <fullName evidence="1">Cryptochrome/photolyase family protein</fullName>
    </submittedName>
</protein>
<accession>A0ABZ0VE57</accession>
<reference evidence="1 2" key="1">
    <citation type="submission" date="2023-06" db="EMBL/GenBank/DDBJ databases">
        <title>Rock-solubilizing bacteria, Microbacterium invictum, promotes re-establishment of vegetation in rocky wasteland by accelerating rock bio-weathering and reshaping soil bacterial community.</title>
        <authorList>
            <person name="Liu C."/>
        </authorList>
    </citation>
    <scope>NUCLEOTIDE SEQUENCE [LARGE SCALE GENOMIC DNA]</scope>
    <source>
        <strain evidence="1 2">X-18</strain>
    </source>
</reference>
<keyword evidence="2" id="KW-1185">Reference proteome</keyword>